<organism evidence="4 5">
    <name type="scientific">Methylomonas koyamae</name>
    <dbReference type="NCBI Taxonomy" id="702114"/>
    <lineage>
        <taxon>Bacteria</taxon>
        <taxon>Pseudomonadati</taxon>
        <taxon>Pseudomonadota</taxon>
        <taxon>Gammaproteobacteria</taxon>
        <taxon>Methylococcales</taxon>
        <taxon>Methylococcaceae</taxon>
        <taxon>Methylomonas</taxon>
    </lineage>
</organism>
<dbReference type="PROSITE" id="PS51832">
    <property type="entry name" value="HD_GYP"/>
    <property type="match status" value="1"/>
</dbReference>
<feature type="domain" description="HD-GYP" evidence="3">
    <location>
        <begin position="129"/>
        <end position="326"/>
    </location>
</feature>
<dbReference type="OrthoDB" id="9816273at2"/>
<evidence type="ECO:0000313" key="4">
    <source>
        <dbReference type="EMBL" id="OAI16175.1"/>
    </source>
</evidence>
<dbReference type="SMART" id="SM00471">
    <property type="entry name" value="HDc"/>
    <property type="match status" value="1"/>
</dbReference>
<dbReference type="Pfam" id="PF13487">
    <property type="entry name" value="HD_5"/>
    <property type="match status" value="1"/>
</dbReference>
<dbReference type="PANTHER" id="PTHR45228">
    <property type="entry name" value="CYCLIC DI-GMP PHOSPHODIESTERASE TM_0186-RELATED"/>
    <property type="match status" value="1"/>
</dbReference>
<dbReference type="GO" id="GO:0000160">
    <property type="term" value="P:phosphorelay signal transduction system"/>
    <property type="evidence" value="ECO:0007669"/>
    <property type="project" value="InterPro"/>
</dbReference>
<dbReference type="InterPro" id="IPR001789">
    <property type="entry name" value="Sig_transdc_resp-reg_receiver"/>
</dbReference>
<accession>A0A177NE37</accession>
<dbReference type="GO" id="GO:0008081">
    <property type="term" value="F:phosphoric diester hydrolase activity"/>
    <property type="evidence" value="ECO:0007669"/>
    <property type="project" value="UniProtKB-ARBA"/>
</dbReference>
<feature type="modified residue" description="4-aspartylphosphate" evidence="1">
    <location>
        <position position="54"/>
    </location>
</feature>
<dbReference type="EMBL" id="LUUJ01000077">
    <property type="protein sequence ID" value="OAI16175.1"/>
    <property type="molecule type" value="Genomic_DNA"/>
</dbReference>
<comment type="caution">
    <text evidence="4">The sequence shown here is derived from an EMBL/GenBank/DDBJ whole genome shotgun (WGS) entry which is preliminary data.</text>
</comment>
<evidence type="ECO:0000259" key="2">
    <source>
        <dbReference type="PROSITE" id="PS50110"/>
    </source>
</evidence>
<sequence>MKDSHKLLLVDDEPNNLKVLQQILKDRYELIFAINGEKALAAARDHGPDLILLDIMMPDMDGYQVCTRLKADATTAKIPVIFVTAMGETENEAYGFDVGAVDYIQKPVSGPIVLRRVQTHLSLVRVEELDDLARAAIEMLGAAGHYNDPYTGDHIWRMAAYSAALARAAGWSPAQVEMIKLAAPTHDTGKIGIPHAILKAATGLAGRDWEIMKSHSQIGYDILSKTDNPVFKMAAEIALYHHERWDGGGYPAGLAGTAIPESARIVAIADVFDALSSKRPYKESWPLQTVLDTMRSGAGSHFDPRLLELFMDIMPEILALKAQFAP</sequence>
<name>A0A177NE37_9GAMM</name>
<dbReference type="CDD" id="cd00077">
    <property type="entry name" value="HDc"/>
    <property type="match status" value="1"/>
</dbReference>
<dbReference type="SUPFAM" id="SSF52172">
    <property type="entry name" value="CheY-like"/>
    <property type="match status" value="1"/>
</dbReference>
<dbReference type="Gene3D" id="1.10.3210.10">
    <property type="entry name" value="Hypothetical protein af1432"/>
    <property type="match status" value="1"/>
</dbReference>
<evidence type="ECO:0000256" key="1">
    <source>
        <dbReference type="PROSITE-ProRule" id="PRU00169"/>
    </source>
</evidence>
<dbReference type="SUPFAM" id="SSF109604">
    <property type="entry name" value="HD-domain/PDEase-like"/>
    <property type="match status" value="1"/>
</dbReference>
<evidence type="ECO:0000313" key="5">
    <source>
        <dbReference type="Proteomes" id="UP000077857"/>
    </source>
</evidence>
<feature type="domain" description="Response regulatory" evidence="2">
    <location>
        <begin position="6"/>
        <end position="121"/>
    </location>
</feature>
<dbReference type="Gene3D" id="3.40.50.2300">
    <property type="match status" value="1"/>
</dbReference>
<proteinExistence type="predicted"/>
<dbReference type="SMART" id="SM00448">
    <property type="entry name" value="REC"/>
    <property type="match status" value="1"/>
</dbReference>
<dbReference type="InterPro" id="IPR003607">
    <property type="entry name" value="HD/PDEase_dom"/>
</dbReference>
<dbReference type="Pfam" id="PF00072">
    <property type="entry name" value="Response_reg"/>
    <property type="match status" value="1"/>
</dbReference>
<dbReference type="InterPro" id="IPR011006">
    <property type="entry name" value="CheY-like_superfamily"/>
</dbReference>
<dbReference type="InterPro" id="IPR037522">
    <property type="entry name" value="HD_GYP_dom"/>
</dbReference>
<dbReference type="InterPro" id="IPR052020">
    <property type="entry name" value="Cyclic_di-GMP/3'3'-cGAMP_PDE"/>
</dbReference>
<dbReference type="PROSITE" id="PS50110">
    <property type="entry name" value="RESPONSE_REGULATORY"/>
    <property type="match status" value="1"/>
</dbReference>
<evidence type="ECO:0000259" key="3">
    <source>
        <dbReference type="PROSITE" id="PS51832"/>
    </source>
</evidence>
<gene>
    <name evidence="4" type="ORF">A1507_12250</name>
</gene>
<dbReference type="PANTHER" id="PTHR45228:SF5">
    <property type="entry name" value="CYCLIC DI-GMP PHOSPHODIESTERASE VC_1348-RELATED"/>
    <property type="match status" value="1"/>
</dbReference>
<keyword evidence="1" id="KW-0597">Phosphoprotein</keyword>
<protein>
    <submittedName>
        <fullName evidence="4">Two-component system response regulator</fullName>
    </submittedName>
</protein>
<dbReference type="Proteomes" id="UP000077857">
    <property type="component" value="Unassembled WGS sequence"/>
</dbReference>
<reference evidence="4 5" key="1">
    <citation type="submission" date="2016-03" db="EMBL/GenBank/DDBJ databases">
        <authorList>
            <person name="Ploux O."/>
        </authorList>
    </citation>
    <scope>NUCLEOTIDE SEQUENCE [LARGE SCALE GENOMIC DNA]</scope>
    <source>
        <strain evidence="4 5">R-45378</strain>
    </source>
</reference>
<dbReference type="RefSeq" id="WP_064040498.1">
    <property type="nucleotide sequence ID" value="NZ_LUUJ01000077.1"/>
</dbReference>
<dbReference type="AlphaFoldDB" id="A0A177NE37"/>